<dbReference type="InterPro" id="IPR003782">
    <property type="entry name" value="SCO1/SenC"/>
</dbReference>
<keyword evidence="4" id="KW-1015">Disulfide bond</keyword>
<feature type="domain" description="Thioredoxin" evidence="5">
    <location>
        <begin position="45"/>
        <end position="207"/>
    </location>
</feature>
<comment type="similarity">
    <text evidence="1">Belongs to the SCO1/2 family.</text>
</comment>
<evidence type="ECO:0000256" key="2">
    <source>
        <dbReference type="ARBA" id="ARBA00023008"/>
    </source>
</evidence>
<dbReference type="CDD" id="cd02968">
    <property type="entry name" value="SCO"/>
    <property type="match status" value="1"/>
</dbReference>
<dbReference type="InterPro" id="IPR036249">
    <property type="entry name" value="Thioredoxin-like_sf"/>
</dbReference>
<dbReference type="Pfam" id="PF02630">
    <property type="entry name" value="SCO1-SenC"/>
    <property type="match status" value="1"/>
</dbReference>
<feature type="binding site" evidence="3">
    <location>
        <position position="172"/>
    </location>
    <ligand>
        <name>Cu cation</name>
        <dbReference type="ChEBI" id="CHEBI:23378"/>
    </ligand>
</feature>
<name>A0A4R7PFG5_9GAMM</name>
<organism evidence="6 7">
    <name type="scientific">Panacagrimonas perspica</name>
    <dbReference type="NCBI Taxonomy" id="381431"/>
    <lineage>
        <taxon>Bacteria</taxon>
        <taxon>Pseudomonadati</taxon>
        <taxon>Pseudomonadota</taxon>
        <taxon>Gammaproteobacteria</taxon>
        <taxon>Nevskiales</taxon>
        <taxon>Nevskiaceae</taxon>
        <taxon>Panacagrimonas</taxon>
    </lineage>
</organism>
<feature type="binding site" evidence="3">
    <location>
        <position position="83"/>
    </location>
    <ligand>
        <name>Cu cation</name>
        <dbReference type="ChEBI" id="CHEBI:23378"/>
    </ligand>
</feature>
<accession>A0A4R7PFG5</accession>
<proteinExistence type="inferred from homology"/>
<evidence type="ECO:0000259" key="5">
    <source>
        <dbReference type="PROSITE" id="PS51352"/>
    </source>
</evidence>
<keyword evidence="2 3" id="KW-0186">Copper</keyword>
<dbReference type="SUPFAM" id="SSF52833">
    <property type="entry name" value="Thioredoxin-like"/>
    <property type="match status" value="1"/>
</dbReference>
<reference evidence="6 7" key="1">
    <citation type="submission" date="2019-03" db="EMBL/GenBank/DDBJ databases">
        <title>Genomic Encyclopedia of Type Strains, Phase IV (KMG-IV): sequencing the most valuable type-strain genomes for metagenomic binning, comparative biology and taxonomic classification.</title>
        <authorList>
            <person name="Goeker M."/>
        </authorList>
    </citation>
    <scope>NUCLEOTIDE SEQUENCE [LARGE SCALE GENOMIC DNA]</scope>
    <source>
        <strain evidence="6 7">DSM 26377</strain>
    </source>
</reference>
<dbReference type="EMBL" id="SOBT01000008">
    <property type="protein sequence ID" value="TDU32522.1"/>
    <property type="molecule type" value="Genomic_DNA"/>
</dbReference>
<feature type="disulfide bond" description="Redox-active" evidence="4">
    <location>
        <begin position="83"/>
        <end position="87"/>
    </location>
</feature>
<dbReference type="Proteomes" id="UP000295341">
    <property type="component" value="Unassembled WGS sequence"/>
</dbReference>
<evidence type="ECO:0000256" key="1">
    <source>
        <dbReference type="ARBA" id="ARBA00010996"/>
    </source>
</evidence>
<evidence type="ECO:0000313" key="7">
    <source>
        <dbReference type="Proteomes" id="UP000295341"/>
    </source>
</evidence>
<keyword evidence="7" id="KW-1185">Reference proteome</keyword>
<sequence>MSSPVKALTLGVIAAIAAIAGLVVANFVFKPDQPAGVQIASGTLLPSPRAIPEFALTGGGGQPFTKAGLNGQWSVIFVGFTHCPDVCPNTLAKLKAVHSTLATQNKPLQVLFLSVDPERDTPPIIASYVTHFDPAFVGATGPKEELDKLGSAMGFIYMKSPGATPETYSIDHSSALILINPQAQVAGYFTQPLKVDELVADLGTLIEPSGTL</sequence>
<evidence type="ECO:0000313" key="6">
    <source>
        <dbReference type="EMBL" id="TDU32522.1"/>
    </source>
</evidence>
<dbReference type="PROSITE" id="PS51352">
    <property type="entry name" value="THIOREDOXIN_2"/>
    <property type="match status" value="1"/>
</dbReference>
<dbReference type="Gene3D" id="3.40.30.10">
    <property type="entry name" value="Glutaredoxin"/>
    <property type="match status" value="1"/>
</dbReference>
<evidence type="ECO:0000256" key="3">
    <source>
        <dbReference type="PIRSR" id="PIRSR603782-1"/>
    </source>
</evidence>
<keyword evidence="3" id="KW-0479">Metal-binding</keyword>
<dbReference type="InterPro" id="IPR013766">
    <property type="entry name" value="Thioredoxin_domain"/>
</dbReference>
<evidence type="ECO:0000256" key="4">
    <source>
        <dbReference type="PIRSR" id="PIRSR603782-2"/>
    </source>
</evidence>
<feature type="binding site" evidence="3">
    <location>
        <position position="87"/>
    </location>
    <ligand>
        <name>Cu cation</name>
        <dbReference type="ChEBI" id="CHEBI:23378"/>
    </ligand>
</feature>
<dbReference type="PANTHER" id="PTHR12151:SF25">
    <property type="entry name" value="LINALOOL DEHYDRATASE_ISOMERASE DOMAIN-CONTAINING PROTEIN"/>
    <property type="match status" value="1"/>
</dbReference>
<gene>
    <name evidence="6" type="ORF">DFR24_1920</name>
</gene>
<dbReference type="AlphaFoldDB" id="A0A4R7PFG5"/>
<comment type="caution">
    <text evidence="6">The sequence shown here is derived from an EMBL/GenBank/DDBJ whole genome shotgun (WGS) entry which is preliminary data.</text>
</comment>
<dbReference type="RefSeq" id="WP_133881013.1">
    <property type="nucleotide sequence ID" value="NZ_MWIN01000001.1"/>
</dbReference>
<dbReference type="GO" id="GO:0046872">
    <property type="term" value="F:metal ion binding"/>
    <property type="evidence" value="ECO:0007669"/>
    <property type="project" value="UniProtKB-KW"/>
</dbReference>
<dbReference type="OrthoDB" id="9790194at2"/>
<dbReference type="PANTHER" id="PTHR12151">
    <property type="entry name" value="ELECTRON TRANSPORT PROTIN SCO1/SENC FAMILY MEMBER"/>
    <property type="match status" value="1"/>
</dbReference>
<protein>
    <submittedName>
        <fullName evidence="6">Protein SCO1/2</fullName>
    </submittedName>
</protein>